<feature type="transmembrane region" description="Helical" evidence="2">
    <location>
        <begin position="88"/>
        <end position="112"/>
    </location>
</feature>
<proteinExistence type="predicted"/>
<feature type="transmembrane region" description="Helical" evidence="2">
    <location>
        <begin position="124"/>
        <end position="150"/>
    </location>
</feature>
<accession>A0A1Y2NVZ5</accession>
<feature type="region of interest" description="Disordered" evidence="1">
    <location>
        <begin position="729"/>
        <end position="749"/>
    </location>
</feature>
<keyword evidence="2" id="KW-0472">Membrane</keyword>
<evidence type="ECO:0000256" key="2">
    <source>
        <dbReference type="SAM" id="Phobius"/>
    </source>
</evidence>
<dbReference type="EMBL" id="MIFZ01000224">
    <property type="protein sequence ID" value="OSY51666.1"/>
    <property type="molecule type" value="Genomic_DNA"/>
</dbReference>
<dbReference type="Proteomes" id="UP000731519">
    <property type="component" value="Unassembled WGS sequence"/>
</dbReference>
<dbReference type="EMBL" id="ASYR01000018">
    <property type="protein sequence ID" value="KAF0648951.1"/>
    <property type="molecule type" value="Genomic_DNA"/>
</dbReference>
<evidence type="ECO:0000313" key="5">
    <source>
        <dbReference type="Proteomes" id="UP000194318"/>
    </source>
</evidence>
<dbReference type="Proteomes" id="UP000194318">
    <property type="component" value="Unassembled WGS sequence"/>
</dbReference>
<name>A0A1Y2NVZ5_STRFR</name>
<comment type="caution">
    <text evidence="4">The sequence shown here is derived from an EMBL/GenBank/DDBJ whole genome shotgun (WGS) entry which is preliminary data.</text>
</comment>
<evidence type="ECO:0000313" key="3">
    <source>
        <dbReference type="EMBL" id="KAF0648951.1"/>
    </source>
</evidence>
<feature type="compositionally biased region" description="Low complexity" evidence="1">
    <location>
        <begin position="729"/>
        <end position="740"/>
    </location>
</feature>
<keyword evidence="2" id="KW-1133">Transmembrane helix</keyword>
<feature type="transmembrane region" description="Helical" evidence="2">
    <location>
        <begin position="58"/>
        <end position="76"/>
    </location>
</feature>
<dbReference type="RefSeq" id="WP_223844496.1">
    <property type="nucleotide sequence ID" value="NZ_ASYR01000018.1"/>
</dbReference>
<keyword evidence="6" id="KW-1185">Reference proteome</keyword>
<evidence type="ECO:0000256" key="1">
    <source>
        <dbReference type="SAM" id="MobiDB-lite"/>
    </source>
</evidence>
<feature type="transmembrane region" description="Helical" evidence="2">
    <location>
        <begin position="340"/>
        <end position="363"/>
    </location>
</feature>
<dbReference type="AlphaFoldDB" id="A0A1Y2NVZ5"/>
<evidence type="ECO:0000313" key="6">
    <source>
        <dbReference type="Proteomes" id="UP000731519"/>
    </source>
</evidence>
<organism evidence="4 5">
    <name type="scientific">Streptomyces fradiae ATCC 10745 = DSM 40063</name>
    <dbReference type="NCBI Taxonomy" id="1319510"/>
    <lineage>
        <taxon>Bacteria</taxon>
        <taxon>Bacillati</taxon>
        <taxon>Actinomycetota</taxon>
        <taxon>Actinomycetes</taxon>
        <taxon>Kitasatosporales</taxon>
        <taxon>Streptomycetaceae</taxon>
        <taxon>Streptomyces</taxon>
    </lineage>
</organism>
<protein>
    <submittedName>
        <fullName evidence="4">Uncharacterized protein</fullName>
    </submittedName>
</protein>
<feature type="transmembrane region" description="Helical" evidence="2">
    <location>
        <begin position="307"/>
        <end position="328"/>
    </location>
</feature>
<feature type="transmembrane region" description="Helical" evidence="2">
    <location>
        <begin position="256"/>
        <end position="278"/>
    </location>
</feature>
<feature type="region of interest" description="Disordered" evidence="1">
    <location>
        <begin position="153"/>
        <end position="174"/>
    </location>
</feature>
<dbReference type="GeneID" id="91401763"/>
<reference evidence="3 6" key="1">
    <citation type="submission" date="2013-05" db="EMBL/GenBank/DDBJ databases">
        <title>Genome Sequence of Streptomyces fradiae.</title>
        <authorList>
            <person name="Kirby R."/>
        </authorList>
    </citation>
    <scope>NUCLEOTIDE SEQUENCE [LARGE SCALE GENOMIC DNA]</scope>
    <source>
        <strain evidence="3 6">ATCC 10745</strain>
    </source>
</reference>
<gene>
    <name evidence="4" type="ORF">BG846_02695</name>
    <name evidence="3" type="ORF">K701_15355</name>
</gene>
<reference evidence="4 5" key="2">
    <citation type="submission" date="2016-09" db="EMBL/GenBank/DDBJ databases">
        <title>Streptomyces fradiae DSM40063, a candidate organism with high potential of specific P450 cytochromes.</title>
        <authorList>
            <person name="Grumaz C."/>
            <person name="Vainshtein Y."/>
            <person name="Kirstahler P."/>
            <person name="Sohn K."/>
        </authorList>
    </citation>
    <scope>NUCLEOTIDE SEQUENCE [LARGE SCALE GENOMIC DNA]</scope>
    <source>
        <strain evidence="4 5">DSM 40063</strain>
    </source>
</reference>
<evidence type="ECO:0000313" key="4">
    <source>
        <dbReference type="EMBL" id="OSY51666.1"/>
    </source>
</evidence>
<sequence>MCAYLAAVGSPWVRDLLIGAWTDEGGLLGTVYRALLAPGWVLWPGSGPFSDTADLRGLTAFAALLAGVLVLVPRLVGRAPGRSGVRLAAAVGTGVLVSLAAAPLSWLVVFTFDPYAEVVYGRYAFGAFLVDGLVFGLLLGLVIAAVYGPAGAAGPRAGRRAGAPSPTSEGSTAMADDAPAAGGVAASVATGTEQGDATRYLCAAAYTDPVFARQVVDRLLGDRLGAVAVSPGVDLVPVARHSLTARRLRRERDRRLAAAYGAIALFGPLWLLLVWPALSLLGRASRVGEPYAAERGRHLPRLSRWRLAATGCCLPAGGAALGAALSSLPLPGAVRWLLGCYWYGVPALLAAVAGAALALRAVLDEEADVDARMRGALRRGAFDPEGLPRPGAVEPWAAGRIAAVADAQRGNVRCHSGFSPFVGYGRRESAWTLTVPLLPAESARGVAAFDAWAVVARLRRRLVETADALPSATGADPRGGARPVVEDRVFVSGRELSGDGRLLPDPLRPPATRLPEEAVRQVVLRPDGTARHYLVSHVPLWGGEVVPSHLLHVAVADGALHLRCERYLLGPVRRDLHAVDLLPPASLTGRDRGALLSGALRRTGGALWRAPWSCLADALAEYRRPRRLRAETRAAREDPAFDRGARFSVREYAQGPEYFHHFQPVDARHTLDALDRHALAAVRDFLDEHGVDTADFRAQSQTILNHGVLQTGGVSVVGNQAVGTGAQARATTATASADGARPPGGSAGR</sequence>
<keyword evidence="2" id="KW-0812">Transmembrane</keyword>